<protein>
    <submittedName>
        <fullName evidence="1">Uncharacterized protein</fullName>
    </submittedName>
</protein>
<proteinExistence type="predicted"/>
<dbReference type="RefSeq" id="WP_226728049.1">
    <property type="nucleotide sequence ID" value="NZ_JAJAUY010000058.1"/>
</dbReference>
<sequence length="131" mass="14637">MPKHDLTTLANLIWIARRVRMFDSSLNPVVVVHSHPEPARLLTKTISAASNMRAQSTGAIGNAFSEFGTQPAALANEILHTFEPHADSELITASSRSTPFQECTLQPRDLVRGEQVTRQHRSFRHHFNPSQ</sequence>
<dbReference type="EMBL" id="JAJAUY010000058">
    <property type="protein sequence ID" value="MCB5180959.1"/>
    <property type="molecule type" value="Genomic_DNA"/>
</dbReference>
<evidence type="ECO:0000313" key="1">
    <source>
        <dbReference type="EMBL" id="MCB5180959.1"/>
    </source>
</evidence>
<keyword evidence="2" id="KW-1185">Reference proteome</keyword>
<accession>A0ABS8B8M6</accession>
<dbReference type="Proteomes" id="UP001199054">
    <property type="component" value="Unassembled WGS sequence"/>
</dbReference>
<name>A0ABS8B8M6_9ACTN</name>
<gene>
    <name evidence="1" type="ORF">LG632_16390</name>
</gene>
<evidence type="ECO:0000313" key="2">
    <source>
        <dbReference type="Proteomes" id="UP001199054"/>
    </source>
</evidence>
<comment type="caution">
    <text evidence="1">The sequence shown here is derived from an EMBL/GenBank/DDBJ whole genome shotgun (WGS) entry which is preliminary data.</text>
</comment>
<organism evidence="1 2">
    <name type="scientific">Streptomyces antimicrobicus</name>
    <dbReference type="NCBI Taxonomy" id="2883108"/>
    <lineage>
        <taxon>Bacteria</taxon>
        <taxon>Bacillati</taxon>
        <taxon>Actinomycetota</taxon>
        <taxon>Actinomycetes</taxon>
        <taxon>Kitasatosporales</taxon>
        <taxon>Streptomycetaceae</taxon>
        <taxon>Streptomyces</taxon>
    </lineage>
</organism>
<reference evidence="1 2" key="1">
    <citation type="submission" date="2021-10" db="EMBL/GenBank/DDBJ databases">
        <title>Streptomyces sp. strain SMC 277, a novel streptomycete isolated from soil.</title>
        <authorList>
            <person name="Chanama M."/>
        </authorList>
    </citation>
    <scope>NUCLEOTIDE SEQUENCE [LARGE SCALE GENOMIC DNA]</scope>
    <source>
        <strain evidence="1 2">SMC 277</strain>
    </source>
</reference>